<feature type="domain" description="Methyltransferase type 11" evidence="1">
    <location>
        <begin position="73"/>
        <end position="118"/>
    </location>
</feature>
<dbReference type="RefSeq" id="WP_124794009.1">
    <property type="nucleotide sequence ID" value="NZ_RQYC01000002.1"/>
</dbReference>
<accession>A0A3P2A712</accession>
<dbReference type="InterPro" id="IPR029063">
    <property type="entry name" value="SAM-dependent_MTases_sf"/>
</dbReference>
<keyword evidence="3" id="KW-1185">Reference proteome</keyword>
<dbReference type="EMBL" id="RQYC01000002">
    <property type="protein sequence ID" value="RRD91207.1"/>
    <property type="molecule type" value="Genomic_DNA"/>
</dbReference>
<dbReference type="Proteomes" id="UP000269923">
    <property type="component" value="Unassembled WGS sequence"/>
</dbReference>
<name>A0A3P2A712_9NEIS</name>
<organism evidence="2 3">
    <name type="scientific">Conchiformibius steedae</name>
    <dbReference type="NCBI Taxonomy" id="153493"/>
    <lineage>
        <taxon>Bacteria</taxon>
        <taxon>Pseudomonadati</taxon>
        <taxon>Pseudomonadota</taxon>
        <taxon>Betaproteobacteria</taxon>
        <taxon>Neisseriales</taxon>
        <taxon>Neisseriaceae</taxon>
        <taxon>Conchiformibius</taxon>
    </lineage>
</organism>
<comment type="caution">
    <text evidence="2">The sequence shown here is derived from an EMBL/GenBank/DDBJ whole genome shotgun (WGS) entry which is preliminary data.</text>
</comment>
<dbReference type="SUPFAM" id="SSF53335">
    <property type="entry name" value="S-adenosyl-L-methionine-dependent methyltransferases"/>
    <property type="match status" value="1"/>
</dbReference>
<sequence>MIQTVSDLRQWWGKSELGQYVYAQEWDFFQQAAGSLAGRRTLLTGAFTAQSAAQTATQGALWQCATLPADVLAEETVLPWRDNVFDVVLAAHAGDFGVSVATWLAELYRVVRPFGCVVLTGFNPYSLWRIGGNVPQVAQSLPFTQFKSCVAQAGWQVAQGRFMHYLPPVDSAKWLHRMRFMELAGNRWWPHGAAVYGLVLRKQRAGMRWQADAQPCGFAPEAVVLGAAKQPFTGQNAPNGV</sequence>
<dbReference type="InterPro" id="IPR013216">
    <property type="entry name" value="Methyltransf_11"/>
</dbReference>
<dbReference type="Pfam" id="PF08241">
    <property type="entry name" value="Methyltransf_11"/>
    <property type="match status" value="1"/>
</dbReference>
<proteinExistence type="predicted"/>
<reference evidence="2 3" key="1">
    <citation type="submission" date="2018-11" db="EMBL/GenBank/DDBJ databases">
        <title>Genomes From Bacteria Associated with the Canine Oral Cavity: a Test Case for Automated Genome-Based Taxonomic Assignment.</title>
        <authorList>
            <person name="Coil D.A."/>
            <person name="Jospin G."/>
            <person name="Darling A.E."/>
            <person name="Wallis C."/>
            <person name="Davis I.J."/>
            <person name="Harris S."/>
            <person name="Eisen J.A."/>
            <person name="Holcombe L.J."/>
            <person name="O'Flynn C."/>
        </authorList>
    </citation>
    <scope>NUCLEOTIDE SEQUENCE [LARGE SCALE GENOMIC DNA]</scope>
    <source>
        <strain evidence="2 3">COT-280</strain>
    </source>
</reference>
<keyword evidence="2" id="KW-0808">Transferase</keyword>
<dbReference type="GO" id="GO:0032259">
    <property type="term" value="P:methylation"/>
    <property type="evidence" value="ECO:0007669"/>
    <property type="project" value="UniProtKB-KW"/>
</dbReference>
<dbReference type="STRING" id="1121352.GCA_000620925_00268"/>
<evidence type="ECO:0000259" key="1">
    <source>
        <dbReference type="Pfam" id="PF08241"/>
    </source>
</evidence>
<evidence type="ECO:0000313" key="2">
    <source>
        <dbReference type="EMBL" id="RRD91207.1"/>
    </source>
</evidence>
<protein>
    <submittedName>
        <fullName evidence="2">Methyltransferase domain-containing protein</fullName>
    </submittedName>
</protein>
<gene>
    <name evidence="2" type="ORF">EII21_02100</name>
</gene>
<evidence type="ECO:0000313" key="3">
    <source>
        <dbReference type="Proteomes" id="UP000269923"/>
    </source>
</evidence>
<dbReference type="AlphaFoldDB" id="A0A3P2A712"/>
<dbReference type="Gene3D" id="3.40.50.150">
    <property type="entry name" value="Vaccinia Virus protein VP39"/>
    <property type="match status" value="1"/>
</dbReference>
<dbReference type="GO" id="GO:0008757">
    <property type="term" value="F:S-adenosylmethionine-dependent methyltransferase activity"/>
    <property type="evidence" value="ECO:0007669"/>
    <property type="project" value="InterPro"/>
</dbReference>
<keyword evidence="2" id="KW-0489">Methyltransferase</keyword>
<dbReference type="OrthoDB" id="6191410at2"/>